<dbReference type="Proteomes" id="UP000322234">
    <property type="component" value="Unassembled WGS sequence"/>
</dbReference>
<evidence type="ECO:0000313" key="2">
    <source>
        <dbReference type="EMBL" id="MXQ97928.1"/>
    </source>
</evidence>
<reference evidence="2" key="1">
    <citation type="submission" date="2019-10" db="EMBL/GenBank/DDBJ databases">
        <title>The sequence and de novo assembly of the wild yak genome.</title>
        <authorList>
            <person name="Liu Y."/>
        </authorList>
    </citation>
    <scope>NUCLEOTIDE SEQUENCE [LARGE SCALE GENOMIC DNA]</scope>
    <source>
        <strain evidence="2">WY2019</strain>
    </source>
</reference>
<gene>
    <name evidence="2" type="ORF">E5288_WYG003967</name>
</gene>
<dbReference type="AlphaFoldDB" id="A0A6B0S5W2"/>
<accession>A0A6B0S5W2</accession>
<protein>
    <submittedName>
        <fullName evidence="2">Uncharacterized protein</fullName>
    </submittedName>
</protein>
<name>A0A6B0S5W2_9CETA</name>
<keyword evidence="3" id="KW-1185">Reference proteome</keyword>
<feature type="compositionally biased region" description="Basic and acidic residues" evidence="1">
    <location>
        <begin position="1"/>
        <end position="10"/>
    </location>
</feature>
<organism evidence="2 3">
    <name type="scientific">Bos mutus</name>
    <name type="common">wild yak</name>
    <dbReference type="NCBI Taxonomy" id="72004"/>
    <lineage>
        <taxon>Eukaryota</taxon>
        <taxon>Metazoa</taxon>
        <taxon>Chordata</taxon>
        <taxon>Craniata</taxon>
        <taxon>Vertebrata</taxon>
        <taxon>Euteleostomi</taxon>
        <taxon>Mammalia</taxon>
        <taxon>Eutheria</taxon>
        <taxon>Laurasiatheria</taxon>
        <taxon>Artiodactyla</taxon>
        <taxon>Ruminantia</taxon>
        <taxon>Pecora</taxon>
        <taxon>Bovidae</taxon>
        <taxon>Bovinae</taxon>
        <taxon>Bos</taxon>
    </lineage>
</organism>
<proteinExistence type="predicted"/>
<dbReference type="EMBL" id="VBQZ03000207">
    <property type="protein sequence ID" value="MXQ97928.1"/>
    <property type="molecule type" value="Genomic_DNA"/>
</dbReference>
<evidence type="ECO:0000313" key="3">
    <source>
        <dbReference type="Proteomes" id="UP000322234"/>
    </source>
</evidence>
<sequence>MRAGKLDSLTHRSPQCQPPTAAADTWTGSFEDLSRGSSPGLCSCPGRGEAGGLQGSDELSILQGCPWLPGAAGPQGEKRKLVLGASVEGRAGESLHGALRRPGLQLGPGEAETMPASRLCVFRMTLVGT</sequence>
<evidence type="ECO:0000256" key="1">
    <source>
        <dbReference type="SAM" id="MobiDB-lite"/>
    </source>
</evidence>
<comment type="caution">
    <text evidence="2">The sequence shown here is derived from an EMBL/GenBank/DDBJ whole genome shotgun (WGS) entry which is preliminary data.</text>
</comment>
<feature type="region of interest" description="Disordered" evidence="1">
    <location>
        <begin position="1"/>
        <end position="38"/>
    </location>
</feature>